<evidence type="ECO:0000256" key="4">
    <source>
        <dbReference type="ARBA" id="ARBA00022723"/>
    </source>
</evidence>
<keyword evidence="16" id="KW-1185">Reference proteome</keyword>
<keyword evidence="9" id="KW-0131">Cell cycle</keyword>
<keyword evidence="11" id="KW-1133">Transmembrane helix</keyword>
<dbReference type="InterPro" id="IPR030393">
    <property type="entry name" value="G_ENGB_dom"/>
</dbReference>
<gene>
    <name evidence="13" type="ORF">C1SCF055_LOCUS34193</name>
</gene>
<dbReference type="Pfam" id="PF01926">
    <property type="entry name" value="MMR_HSR1"/>
    <property type="match status" value="1"/>
</dbReference>
<keyword evidence="5" id="KW-0547">Nucleotide-binding</keyword>
<dbReference type="InterPro" id="IPR027417">
    <property type="entry name" value="P-loop_NTPase"/>
</dbReference>
<keyword evidence="4" id="KW-0479">Metal-binding</keyword>
<evidence type="ECO:0000256" key="7">
    <source>
        <dbReference type="ARBA" id="ARBA00023134"/>
    </source>
</evidence>
<feature type="compositionally biased region" description="Basic residues" evidence="10">
    <location>
        <begin position="37"/>
        <end position="46"/>
    </location>
</feature>
<comment type="similarity">
    <text evidence="2">Belongs to the TRAFAC class TrmE-Era-EngA-EngB-Septin-like GTPase superfamily. EngB GTPase family.</text>
</comment>
<evidence type="ECO:0000313" key="14">
    <source>
        <dbReference type="EMBL" id="CAL1162162.1"/>
    </source>
</evidence>
<evidence type="ECO:0000256" key="3">
    <source>
        <dbReference type="ARBA" id="ARBA00022618"/>
    </source>
</evidence>
<dbReference type="EMBL" id="CAMXCT020004379">
    <property type="protein sequence ID" value="CAL1162162.1"/>
    <property type="molecule type" value="Genomic_DNA"/>
</dbReference>
<dbReference type="InterPro" id="IPR006073">
    <property type="entry name" value="GTP-bd"/>
</dbReference>
<dbReference type="InterPro" id="IPR013103">
    <property type="entry name" value="RVT_2"/>
</dbReference>
<evidence type="ECO:0000256" key="9">
    <source>
        <dbReference type="ARBA" id="ARBA00023306"/>
    </source>
</evidence>
<feature type="transmembrane region" description="Helical" evidence="11">
    <location>
        <begin position="698"/>
        <end position="720"/>
    </location>
</feature>
<keyword evidence="11" id="KW-0472">Membrane</keyword>
<feature type="region of interest" description="Disordered" evidence="10">
    <location>
        <begin position="1"/>
        <end position="94"/>
    </location>
</feature>
<accession>A0A9P1GFJ5</accession>
<dbReference type="EMBL" id="CAMXCT030004379">
    <property type="protein sequence ID" value="CAL4796099.1"/>
    <property type="molecule type" value="Genomic_DNA"/>
</dbReference>
<evidence type="ECO:0000256" key="1">
    <source>
        <dbReference type="ARBA" id="ARBA00001946"/>
    </source>
</evidence>
<keyword evidence="8" id="KW-0717">Septation</keyword>
<evidence type="ECO:0000256" key="11">
    <source>
        <dbReference type="SAM" id="Phobius"/>
    </source>
</evidence>
<organism evidence="13">
    <name type="scientific">Cladocopium goreaui</name>
    <dbReference type="NCBI Taxonomy" id="2562237"/>
    <lineage>
        <taxon>Eukaryota</taxon>
        <taxon>Sar</taxon>
        <taxon>Alveolata</taxon>
        <taxon>Dinophyceae</taxon>
        <taxon>Suessiales</taxon>
        <taxon>Symbiodiniaceae</taxon>
        <taxon>Cladocopium</taxon>
    </lineage>
</organism>
<reference evidence="14" key="2">
    <citation type="submission" date="2024-04" db="EMBL/GenBank/DDBJ databases">
        <authorList>
            <person name="Chen Y."/>
            <person name="Shah S."/>
            <person name="Dougan E. K."/>
            <person name="Thang M."/>
            <person name="Chan C."/>
        </authorList>
    </citation>
    <scope>NUCLEOTIDE SEQUENCE [LARGE SCALE GENOMIC DNA]</scope>
</reference>
<dbReference type="InterPro" id="IPR019987">
    <property type="entry name" value="GTP-bd_ribosome_bio_YsxC"/>
</dbReference>
<evidence type="ECO:0000313" key="16">
    <source>
        <dbReference type="Proteomes" id="UP001152797"/>
    </source>
</evidence>
<feature type="domain" description="EngB-type G" evidence="12">
    <location>
        <begin position="1799"/>
        <end position="1955"/>
    </location>
</feature>
<feature type="compositionally biased region" description="Low complexity" evidence="10">
    <location>
        <begin position="51"/>
        <end position="70"/>
    </location>
</feature>
<dbReference type="CDD" id="cd01876">
    <property type="entry name" value="YihA_EngB"/>
    <property type="match status" value="1"/>
</dbReference>
<comment type="cofactor">
    <cofactor evidence="1">
        <name>Mg(2+)</name>
        <dbReference type="ChEBI" id="CHEBI:18420"/>
    </cofactor>
</comment>
<keyword evidence="11" id="KW-0812">Transmembrane</keyword>
<keyword evidence="6" id="KW-0460">Magnesium</keyword>
<evidence type="ECO:0000256" key="6">
    <source>
        <dbReference type="ARBA" id="ARBA00022842"/>
    </source>
</evidence>
<sequence length="1955" mass="216680">MSEEEPEPTPGSHRDEDEDDENPGDESGPGGDDDAKRKKATQRKTKEKQSKSSSAAAQSSQHAGATAHSTGQPSAMTQDEVDRPVEVPVPEDLDDNDMYIDDVLLTEVADLPDGWTLVDDHMELADAWVVQNLRKNEASERSMTSEERAMVTQAKAKELTQFFQNEVWEFADTLIQGDMKRTITTRWVLTWKTDEATGLPKAKARLVLRGFEDPDLTKMKTASPTAGRTARQIFLTIARNNMWLLIVGDVTAAFLSGSGHEFKRMIIAKLPADCGPILGVTGPCYMNMNKSAYGLSDAPLLWFNEASRRLKKMDIHPQKLDNCFFAWYDRSGALQLLLLLHVDDMLIGYNPNSAEAKQKWKMLKKNEKIAYCGGVLQYVNGELCLSFEEYLRKIAPMTVDKKRGDAPMTDKEARVMNELNKTLRFGKANADVALRFPVIAEDWRDIHFIVYSDAALGVRQDLASQGGYLILAVNQKVLEGEVGRYSVVAWRSYKLTRVCRSSLAAESQACATAIDELMVVKMLYSMVKDSSLTIKDNKTAGGSKSAVIIDARALYDAINKETIQSSLDKRVAIESLVIRDGLKHTNSDLRWVSSERQMADGLTKIGGRQQMCDLLLRGGYVQLIYDGTFTAAKKKTPEERKEVKKVSRGTAVAMYVSTVVATQVAGATAAYNDALVRAEFKVTEYINDPEGFINVNNIMVTVFAIAIILILIYVFAKFFVSKNDNTRNINGKIMVDQEIQIAGGETNIATITYDEQMQLGACIGQLEENNEKYKKEVFDNLEQYVNHIDDMTIRPATMITQPWPDALALEWTLKSTGFDSVELRNAALKNWLRTTFWQAAHHIFGRLPENSLQLTTVTLHTLANSCHSWHRALRYSAWAQQHDLEVSGGMLRAVAYAADAAKAWPIILEVVQSFRKLQLSPDAPLWSLAMRKSPKKALALLQDFRDFRRPEPKSYSAALGAMSKTSEWQSCCDLMCEISQRLLRVNSVIGVSEQSWQAAIALQHWKNCGYELTAATAAGLEMKGSSATRGTRGTSSWSPWELQISCLEKLRRLGYSGGNPDPFVALAAVLRCKESGRWEHCMQLHLVLEDAVSMDVADNSVSELRRRSCNTALASAGDAWCWLAALRLLHSELRGTGVRADIVTCSAAASAATSARQWCEALDVVAQACRRGMQLDLVAYGGQLVAFEQGARWNDVLLTLHSVHLQLQPDAVLLRGALSAVASGWHWQRAIDRHCLQDKGDNIALETAARACQAAGSWRVALRLFSVCEDLGLAVIALEAIEKSDSAPPLLPALLAAANPVAGAGADRAKVAYAMQLLESHDTLSAEAVQIFLRKKIQQKLQKLANPTQTSKSIVTKIRDTLLKSYISLGAIAEQRSLTSLGFTGCVGVQISPIATWSTRAQLHAEVLGSVREQGQSDAQEELIASFLPCWAAVLLVDRGYRGRVQGLGTSQEAPYFCLLPVAAHHNRGRHAERHVLLQVLDMLAVSEYASVDEARTHGNWDDKRMQELAGHSLNSWHKRVAGVVTNMSTESGVQQAKLALSTGQTKIVDLGRGLLRRSEDAQELCAEKDIAQMAKLRTLKRPKELMQFGLGQKAVSSRSQAIYSLVRMGRDGIRCAEELLSEVKPWDVSSTAIRELAHSHARMGDVKSAMRHVDVFDEVHSAQLLIEILALGLTGTILKEREKLGSNFLTGVETNPVVQGAVNEVVEFIPKLGDWAEHVRQLPQKTRQQCFAEAFNELLLSCGRAHAVKVSFRVLEWMEALAIPKDAFTYEAIGVNVVKRITRLQKVWDLPQAPEDKVCPEVVFAGRSNVGKSSLVNMLLNRSAIAPTSSRPGRTKTMDFFDVNHGHPALPRFRLVDVPGLGFARVSHELRERWIALIGGYFVQRQSLKVVFHLLDAGLCELMPADRELWRLLAQAKRSDYELCIVLTKADNSVPSQLERFANIVREALRREGS</sequence>
<evidence type="ECO:0000256" key="5">
    <source>
        <dbReference type="ARBA" id="ARBA00022741"/>
    </source>
</evidence>
<evidence type="ECO:0000259" key="12">
    <source>
        <dbReference type="PROSITE" id="PS51706"/>
    </source>
</evidence>
<dbReference type="GO" id="GO:0046872">
    <property type="term" value="F:metal ion binding"/>
    <property type="evidence" value="ECO:0007669"/>
    <property type="project" value="UniProtKB-KW"/>
</dbReference>
<dbReference type="EMBL" id="CAMXCT010004379">
    <property type="protein sequence ID" value="CAI4008787.1"/>
    <property type="molecule type" value="Genomic_DNA"/>
</dbReference>
<dbReference type="Gene3D" id="3.40.50.300">
    <property type="entry name" value="P-loop containing nucleotide triphosphate hydrolases"/>
    <property type="match status" value="1"/>
</dbReference>
<comment type="caution">
    <text evidence="13">The sequence shown here is derived from an EMBL/GenBank/DDBJ whole genome shotgun (WGS) entry which is preliminary data.</text>
</comment>
<dbReference type="PROSITE" id="PS51706">
    <property type="entry name" value="G_ENGB"/>
    <property type="match status" value="1"/>
</dbReference>
<dbReference type="InterPro" id="IPR011990">
    <property type="entry name" value="TPR-like_helical_dom_sf"/>
</dbReference>
<proteinExistence type="inferred from homology"/>
<feature type="non-terminal residue" evidence="13">
    <location>
        <position position="1955"/>
    </location>
</feature>
<name>A0A9P1GFJ5_9DINO</name>
<keyword evidence="3" id="KW-0132">Cell division</keyword>
<keyword evidence="7" id="KW-0342">GTP-binding</keyword>
<evidence type="ECO:0000313" key="15">
    <source>
        <dbReference type="EMBL" id="CAL4796099.1"/>
    </source>
</evidence>
<evidence type="ECO:0000313" key="13">
    <source>
        <dbReference type="EMBL" id="CAI4008787.1"/>
    </source>
</evidence>
<evidence type="ECO:0000256" key="2">
    <source>
        <dbReference type="ARBA" id="ARBA00009638"/>
    </source>
</evidence>
<dbReference type="Proteomes" id="UP001152797">
    <property type="component" value="Unassembled WGS sequence"/>
</dbReference>
<evidence type="ECO:0000256" key="8">
    <source>
        <dbReference type="ARBA" id="ARBA00023210"/>
    </source>
</evidence>
<dbReference type="Pfam" id="PF07727">
    <property type="entry name" value="RVT_2"/>
    <property type="match status" value="1"/>
</dbReference>
<reference evidence="13" key="1">
    <citation type="submission" date="2022-10" db="EMBL/GenBank/DDBJ databases">
        <authorList>
            <person name="Chen Y."/>
            <person name="Dougan E. K."/>
            <person name="Chan C."/>
            <person name="Rhodes N."/>
            <person name="Thang M."/>
        </authorList>
    </citation>
    <scope>NUCLEOTIDE SEQUENCE</scope>
</reference>
<dbReference type="GO" id="GO:0005525">
    <property type="term" value="F:GTP binding"/>
    <property type="evidence" value="ECO:0007669"/>
    <property type="project" value="UniProtKB-KW"/>
</dbReference>
<protein>
    <submittedName>
        <fullName evidence="15">Probable GTP-binding protein EngB</fullName>
    </submittedName>
</protein>
<dbReference type="GO" id="GO:0051301">
    <property type="term" value="P:cell division"/>
    <property type="evidence" value="ECO:0007669"/>
    <property type="project" value="UniProtKB-KW"/>
</dbReference>
<dbReference type="SUPFAM" id="SSF52540">
    <property type="entry name" value="P-loop containing nucleoside triphosphate hydrolases"/>
    <property type="match status" value="1"/>
</dbReference>
<dbReference type="NCBIfam" id="TIGR03598">
    <property type="entry name" value="GTPase_YsxC"/>
    <property type="match status" value="1"/>
</dbReference>
<dbReference type="PANTHER" id="PTHR11649">
    <property type="entry name" value="MSS1/TRME-RELATED GTP-BINDING PROTEIN"/>
    <property type="match status" value="1"/>
</dbReference>
<dbReference type="PANTHER" id="PTHR11649:SF13">
    <property type="entry name" value="ENGB-TYPE G DOMAIN-CONTAINING PROTEIN"/>
    <property type="match status" value="1"/>
</dbReference>
<dbReference type="OrthoDB" id="391988at2759"/>
<dbReference type="Gene3D" id="1.25.40.10">
    <property type="entry name" value="Tetratricopeptide repeat domain"/>
    <property type="match status" value="2"/>
</dbReference>
<evidence type="ECO:0000256" key="10">
    <source>
        <dbReference type="SAM" id="MobiDB-lite"/>
    </source>
</evidence>